<evidence type="ECO:0000313" key="2">
    <source>
        <dbReference type="EnsemblProtists" id="HpaP804241"/>
    </source>
</evidence>
<evidence type="ECO:0000313" key="3">
    <source>
        <dbReference type="Proteomes" id="UP000011713"/>
    </source>
</evidence>
<sequence>MNDGDVEGTASMGHYQPMSDPRPSSDLQTEEDCASNARLSSTIAPEGRPGSSTGRTLDVPSCGRPAKSRSVAKLDSREPQSASDSSVMRVRLSNRRGGREHTNIVNILVGLHRSL</sequence>
<organism evidence="2 3">
    <name type="scientific">Hyaloperonospora arabidopsidis (strain Emoy2)</name>
    <name type="common">Downy mildew agent</name>
    <name type="synonym">Peronospora arabidopsidis</name>
    <dbReference type="NCBI Taxonomy" id="559515"/>
    <lineage>
        <taxon>Eukaryota</taxon>
        <taxon>Sar</taxon>
        <taxon>Stramenopiles</taxon>
        <taxon>Oomycota</taxon>
        <taxon>Peronosporomycetes</taxon>
        <taxon>Peronosporales</taxon>
        <taxon>Peronosporaceae</taxon>
        <taxon>Hyaloperonospora</taxon>
    </lineage>
</organism>
<dbReference type="HOGENOM" id="CLU_2113646_0_0_1"/>
<dbReference type="VEuPathDB" id="FungiDB:HpaG804241"/>
<reference evidence="2" key="2">
    <citation type="submission" date="2015-06" db="UniProtKB">
        <authorList>
            <consortium name="EnsemblProtists"/>
        </authorList>
    </citation>
    <scope>IDENTIFICATION</scope>
    <source>
        <strain evidence="2">Emoy2</strain>
    </source>
</reference>
<feature type="region of interest" description="Disordered" evidence="1">
    <location>
        <begin position="1"/>
        <end position="100"/>
    </location>
</feature>
<keyword evidence="3" id="KW-1185">Reference proteome</keyword>
<dbReference type="Proteomes" id="UP000011713">
    <property type="component" value="Unassembled WGS sequence"/>
</dbReference>
<dbReference type="EnsemblProtists" id="HpaT804241">
    <property type="protein sequence ID" value="HpaP804241"/>
    <property type="gene ID" value="HpaG804241"/>
</dbReference>
<protein>
    <submittedName>
        <fullName evidence="2">Uncharacterized protein</fullName>
    </submittedName>
</protein>
<dbReference type="AlphaFoldDB" id="M4BD74"/>
<evidence type="ECO:0000256" key="1">
    <source>
        <dbReference type="SAM" id="MobiDB-lite"/>
    </source>
</evidence>
<proteinExistence type="predicted"/>
<dbReference type="EMBL" id="JH598146">
    <property type="status" value="NOT_ANNOTATED_CDS"/>
    <property type="molecule type" value="Genomic_DNA"/>
</dbReference>
<name>M4BD74_HYAAE</name>
<reference evidence="3" key="1">
    <citation type="journal article" date="2010" name="Science">
        <title>Signatures of adaptation to obligate biotrophy in the Hyaloperonospora arabidopsidis genome.</title>
        <authorList>
            <person name="Baxter L."/>
            <person name="Tripathy S."/>
            <person name="Ishaque N."/>
            <person name="Boot N."/>
            <person name="Cabral A."/>
            <person name="Kemen E."/>
            <person name="Thines M."/>
            <person name="Ah-Fong A."/>
            <person name="Anderson R."/>
            <person name="Badejoko W."/>
            <person name="Bittner-Eddy P."/>
            <person name="Boore J.L."/>
            <person name="Chibucos M.C."/>
            <person name="Coates M."/>
            <person name="Dehal P."/>
            <person name="Delehaunty K."/>
            <person name="Dong S."/>
            <person name="Downton P."/>
            <person name="Dumas B."/>
            <person name="Fabro G."/>
            <person name="Fronick C."/>
            <person name="Fuerstenberg S.I."/>
            <person name="Fulton L."/>
            <person name="Gaulin E."/>
            <person name="Govers F."/>
            <person name="Hughes L."/>
            <person name="Humphray S."/>
            <person name="Jiang R.H."/>
            <person name="Judelson H."/>
            <person name="Kamoun S."/>
            <person name="Kyung K."/>
            <person name="Meijer H."/>
            <person name="Minx P."/>
            <person name="Morris P."/>
            <person name="Nelson J."/>
            <person name="Phuntumart V."/>
            <person name="Qutob D."/>
            <person name="Rehmany A."/>
            <person name="Rougon-Cardoso A."/>
            <person name="Ryden P."/>
            <person name="Torto-Alalibo T."/>
            <person name="Studholme D."/>
            <person name="Wang Y."/>
            <person name="Win J."/>
            <person name="Wood J."/>
            <person name="Clifton S.W."/>
            <person name="Rogers J."/>
            <person name="Van den Ackerveken G."/>
            <person name="Jones J.D."/>
            <person name="McDowell J.M."/>
            <person name="Beynon J."/>
            <person name="Tyler B.M."/>
        </authorList>
    </citation>
    <scope>NUCLEOTIDE SEQUENCE [LARGE SCALE GENOMIC DNA]</scope>
    <source>
        <strain evidence="3">Emoy2</strain>
    </source>
</reference>
<dbReference type="InParanoid" id="M4BD74"/>
<accession>M4BD74</accession>